<name>A0A975G847_9BACT</name>
<dbReference type="AlphaFoldDB" id="A0A975G847"/>
<proteinExistence type="predicted"/>
<accession>A0A975G847</accession>
<dbReference type="KEGG" id="lamb:KBB96_19800"/>
<dbReference type="Proteomes" id="UP000676169">
    <property type="component" value="Chromosome"/>
</dbReference>
<dbReference type="EMBL" id="CP073100">
    <property type="protein sequence ID" value="QUE51087.1"/>
    <property type="molecule type" value="Genomic_DNA"/>
</dbReference>
<evidence type="ECO:0000313" key="2">
    <source>
        <dbReference type="Proteomes" id="UP000676169"/>
    </source>
</evidence>
<protein>
    <submittedName>
        <fullName evidence="1">Uncharacterized protein</fullName>
    </submittedName>
</protein>
<organism evidence="1 2">
    <name type="scientific">Luteolibacter ambystomatis</name>
    <dbReference type="NCBI Taxonomy" id="2824561"/>
    <lineage>
        <taxon>Bacteria</taxon>
        <taxon>Pseudomonadati</taxon>
        <taxon>Verrucomicrobiota</taxon>
        <taxon>Verrucomicrobiia</taxon>
        <taxon>Verrucomicrobiales</taxon>
        <taxon>Verrucomicrobiaceae</taxon>
        <taxon>Luteolibacter</taxon>
    </lineage>
</organism>
<sequence>MSWEGGVDLVAVTHPSLAMPNVIVHVARVVHTPVGSAPAGMVFWQPDANAAPVVMGFISSNPTVGAYFGPKIFAGTPFENAPVLDAEITVRGEGDQATARVVVAGHTFETSLNGLGDAELISREPAPTAPFHQQGLERVAASASLTVDGREVNVIVPPVGISGGPAAVFSPNGLYAR</sequence>
<evidence type="ECO:0000313" key="1">
    <source>
        <dbReference type="EMBL" id="QUE51087.1"/>
    </source>
</evidence>
<keyword evidence="2" id="KW-1185">Reference proteome</keyword>
<dbReference type="RefSeq" id="WP_211631226.1">
    <property type="nucleotide sequence ID" value="NZ_CP073100.1"/>
</dbReference>
<gene>
    <name evidence="1" type="ORF">KBB96_19800</name>
</gene>
<reference evidence="1" key="1">
    <citation type="submission" date="2021-04" db="EMBL/GenBank/DDBJ databases">
        <title>Luteolibacter sp. 32A isolated from the skin of an Anderson's salamander (Ambystoma andersonii).</title>
        <authorList>
            <person name="Spergser J."/>
            <person name="Busse H.-J."/>
        </authorList>
    </citation>
    <scope>NUCLEOTIDE SEQUENCE</scope>
    <source>
        <strain evidence="1">32A</strain>
    </source>
</reference>